<dbReference type="InterPro" id="IPR000210">
    <property type="entry name" value="BTB/POZ_dom"/>
</dbReference>
<comment type="caution">
    <text evidence="2">The sequence shown here is derived from an EMBL/GenBank/DDBJ whole genome shotgun (WGS) entry which is preliminary data.</text>
</comment>
<dbReference type="Proteomes" id="UP000268093">
    <property type="component" value="Unassembled WGS sequence"/>
</dbReference>
<keyword evidence="3" id="KW-1185">Reference proteome</keyword>
<evidence type="ECO:0000259" key="1">
    <source>
        <dbReference type="PROSITE" id="PS50097"/>
    </source>
</evidence>
<reference evidence="2 3" key="1">
    <citation type="journal article" date="2018" name="New Phytol.">
        <title>Phylogenomics of Endogonaceae and evolution of mycorrhizas within Mucoromycota.</title>
        <authorList>
            <person name="Chang Y."/>
            <person name="Desiro A."/>
            <person name="Na H."/>
            <person name="Sandor L."/>
            <person name="Lipzen A."/>
            <person name="Clum A."/>
            <person name="Barry K."/>
            <person name="Grigoriev I.V."/>
            <person name="Martin F.M."/>
            <person name="Stajich J.E."/>
            <person name="Smith M.E."/>
            <person name="Bonito G."/>
            <person name="Spatafora J.W."/>
        </authorList>
    </citation>
    <scope>NUCLEOTIDE SEQUENCE [LARGE SCALE GENOMIC DNA]</scope>
    <source>
        <strain evidence="2 3">GMNB39</strain>
    </source>
</reference>
<dbReference type="Gene3D" id="3.30.710.10">
    <property type="entry name" value="Potassium Channel Kv1.1, Chain A"/>
    <property type="match status" value="1"/>
</dbReference>
<dbReference type="Pfam" id="PF00651">
    <property type="entry name" value="BTB"/>
    <property type="match status" value="1"/>
</dbReference>
<evidence type="ECO:0000313" key="2">
    <source>
        <dbReference type="EMBL" id="RUO95873.1"/>
    </source>
</evidence>
<name>A0A432ZZX5_9FUNG</name>
<feature type="domain" description="BTB" evidence="1">
    <location>
        <begin position="223"/>
        <end position="295"/>
    </location>
</feature>
<dbReference type="PANTHER" id="PTHR24413">
    <property type="entry name" value="SPECKLE-TYPE POZ PROTEIN"/>
    <property type="match status" value="1"/>
</dbReference>
<evidence type="ECO:0000313" key="3">
    <source>
        <dbReference type="Proteomes" id="UP000268093"/>
    </source>
</evidence>
<sequence>MQSTCSRTFTGAHEFHIKQISTILRWKAFEKPSKNGSSIEFKDLPFWVPARHKPVTNSAQTRSSRTETLWRISVTYIYNEDEKDLKVTLTALPTAAENRKSGWLRFAVDYFIDVYTVPSGVNSSMVGPAEPVVSCEGFQKVFTSMFPHVGQTFPLQTVLPPPSNAKTKAPELDLIIRARIGFTTNDISLPPTLTSPDLSLPRRMSLTEPTFDLTQLLGTDNAADITFTFDADTRTIKAHRVILSSRNTYFATLLSLRWLHSGNSDPNTVHITENTYEAFLAAVYYLYSAKLITPDIPLTIFQLQDIYAIADMYDIPGLQFVTKEALQSPSLDLELDHDTWYDHLAFAFRYDVNELAGNVRGFVVERWEELVGSREMQRLVKSLVGPRATERDVKSWSTVVKAWLMLTFEELAKRDRIKGLQYKL</sequence>
<gene>
    <name evidence="2" type="ORF">BC936DRAFT_143033</name>
</gene>
<organism evidence="2 3">
    <name type="scientific">Jimgerdemannia flammicorona</name>
    <dbReference type="NCBI Taxonomy" id="994334"/>
    <lineage>
        <taxon>Eukaryota</taxon>
        <taxon>Fungi</taxon>
        <taxon>Fungi incertae sedis</taxon>
        <taxon>Mucoromycota</taxon>
        <taxon>Mucoromycotina</taxon>
        <taxon>Endogonomycetes</taxon>
        <taxon>Endogonales</taxon>
        <taxon>Endogonaceae</taxon>
        <taxon>Jimgerdemannia</taxon>
    </lineage>
</organism>
<dbReference type="PROSITE" id="PS50097">
    <property type="entry name" value="BTB"/>
    <property type="match status" value="1"/>
</dbReference>
<dbReference type="InterPro" id="IPR011333">
    <property type="entry name" value="SKP1/BTB/POZ_sf"/>
</dbReference>
<dbReference type="SMART" id="SM00225">
    <property type="entry name" value="BTB"/>
    <property type="match status" value="1"/>
</dbReference>
<dbReference type="AlphaFoldDB" id="A0A432ZZX5"/>
<accession>A0A432ZZX5</accession>
<protein>
    <recommendedName>
        <fullName evidence="1">BTB domain-containing protein</fullName>
    </recommendedName>
</protein>
<dbReference type="OrthoDB" id="194443at2759"/>
<proteinExistence type="predicted"/>
<dbReference type="EMBL" id="RBNI01025101">
    <property type="protein sequence ID" value="RUO95873.1"/>
    <property type="molecule type" value="Genomic_DNA"/>
</dbReference>
<dbReference type="SUPFAM" id="SSF54695">
    <property type="entry name" value="POZ domain"/>
    <property type="match status" value="1"/>
</dbReference>